<organism evidence="1">
    <name type="scientific">Caudovirales sp. ctlwr10</name>
    <dbReference type="NCBI Taxonomy" id="2825771"/>
    <lineage>
        <taxon>Viruses</taxon>
        <taxon>Duplodnaviria</taxon>
        <taxon>Heunggongvirae</taxon>
        <taxon>Uroviricota</taxon>
        <taxon>Caudoviricetes</taxon>
    </lineage>
</organism>
<dbReference type="EMBL" id="BK015575">
    <property type="protein sequence ID" value="DAE14113.1"/>
    <property type="molecule type" value="Genomic_DNA"/>
</dbReference>
<evidence type="ECO:0000313" key="1">
    <source>
        <dbReference type="EMBL" id="DAE14113.1"/>
    </source>
</evidence>
<protein>
    <submittedName>
        <fullName evidence="1">Uncharacterized protein</fullName>
    </submittedName>
</protein>
<sequence>MAVENVNSKPIAASAAVADFILASIAGKVRRVPISTLAETLTDAEVALISAAASALVSAAGKACYIGDNENWYVWDGTQGAFIDSGFPSRGTQGNPGVIFTPHLSEAGVLSWTNDGGLPNPDPVSLLGPAGGVTSFKGRSGAVMPQAGDYSAEQVGAEEKDAVKNHNESEAAHKSLFDAKLNTDGDGGTLKPTFAQSATRTQLESGLELKVLLGRIMKWLSDLGSAAFQSSSNFESAGAGAAAVSTHNTSPNAHADLFAKKSGKGIAFTLTLTVAGWSNLSQTLEDARFLDADYAYIVTPVGSSLTAWGEAGIRVGDITENGKMPFTCTETPTSAITVNIYRAEVTQ</sequence>
<accession>A0A8S5Q5I3</accession>
<reference evidence="1" key="1">
    <citation type="journal article" date="2021" name="Proc. Natl. Acad. Sci. U.S.A.">
        <title>A Catalog of Tens of Thousands of Viruses from Human Metagenomes Reveals Hidden Associations with Chronic Diseases.</title>
        <authorList>
            <person name="Tisza M.J."/>
            <person name="Buck C.B."/>
        </authorList>
    </citation>
    <scope>NUCLEOTIDE SEQUENCE</scope>
    <source>
        <strain evidence="1">Ctlwr10</strain>
    </source>
</reference>
<proteinExistence type="predicted"/>
<name>A0A8S5Q5I3_9CAUD</name>